<feature type="domain" description="BPL/LPL catalytic" evidence="2">
    <location>
        <begin position="1"/>
        <end position="179"/>
    </location>
</feature>
<evidence type="ECO:0000256" key="1">
    <source>
        <dbReference type="ARBA" id="ARBA00022598"/>
    </source>
</evidence>
<dbReference type="SUPFAM" id="SSF55681">
    <property type="entry name" value="Class II aaRS and biotin synthetases"/>
    <property type="match status" value="1"/>
</dbReference>
<dbReference type="STRING" id="1121485.GCA_000426485_01340"/>
<evidence type="ECO:0000259" key="2">
    <source>
        <dbReference type="PROSITE" id="PS51733"/>
    </source>
</evidence>
<keyword evidence="1 3" id="KW-0436">Ligase</keyword>
<dbReference type="EC" id="6.3.4.15" evidence="3"/>
<dbReference type="NCBIfam" id="TIGR00121">
    <property type="entry name" value="birA_ligase"/>
    <property type="match status" value="1"/>
</dbReference>
<organism evidence="3 4">
    <name type="scientific">Dysgonomonas capnocytophagoides</name>
    <dbReference type="NCBI Taxonomy" id="45254"/>
    <lineage>
        <taxon>Bacteria</taxon>
        <taxon>Pseudomonadati</taxon>
        <taxon>Bacteroidota</taxon>
        <taxon>Bacteroidia</taxon>
        <taxon>Bacteroidales</taxon>
        <taxon>Dysgonomonadaceae</taxon>
        <taxon>Dysgonomonas</taxon>
    </lineage>
</organism>
<dbReference type="InterPro" id="IPR004408">
    <property type="entry name" value="Biotin_CoA_COase_ligase"/>
</dbReference>
<dbReference type="PROSITE" id="PS51733">
    <property type="entry name" value="BPL_LPL_CATALYTIC"/>
    <property type="match status" value="1"/>
</dbReference>
<evidence type="ECO:0000313" key="4">
    <source>
        <dbReference type="Proteomes" id="UP000297861"/>
    </source>
</evidence>
<comment type="caution">
    <text evidence="3">The sequence shown here is derived from an EMBL/GenBank/DDBJ whole genome shotgun (WGS) entry which is preliminary data.</text>
</comment>
<reference evidence="3 4" key="1">
    <citation type="submission" date="2019-03" db="EMBL/GenBank/DDBJ databases">
        <title>San Antonio Military Medical Center submission to MRSN (WRAIR), pending publication.</title>
        <authorList>
            <person name="Blyth D.M."/>
            <person name="Mccarthy S.L."/>
            <person name="Schall S.E."/>
            <person name="Stam J.A."/>
            <person name="Ong A.C."/>
            <person name="Mcgann P.T."/>
        </authorList>
    </citation>
    <scope>NUCLEOTIDE SEQUENCE [LARGE SCALE GENOMIC DNA]</scope>
    <source>
        <strain evidence="3 4">MRSN571793</strain>
    </source>
</reference>
<dbReference type="PANTHER" id="PTHR12835">
    <property type="entry name" value="BIOTIN PROTEIN LIGASE"/>
    <property type="match status" value="1"/>
</dbReference>
<dbReference type="Proteomes" id="UP000297861">
    <property type="component" value="Unassembled WGS sequence"/>
</dbReference>
<keyword evidence="4" id="KW-1185">Reference proteome</keyword>
<gene>
    <name evidence="3" type="ORF">E2605_15960</name>
</gene>
<dbReference type="Gene3D" id="3.30.930.10">
    <property type="entry name" value="Bira Bifunctional Protein, Domain 2"/>
    <property type="match status" value="1"/>
</dbReference>
<dbReference type="AlphaFoldDB" id="A0A4Y8KW11"/>
<dbReference type="OrthoDB" id="9807064at2"/>
<dbReference type="CDD" id="cd16442">
    <property type="entry name" value="BPL"/>
    <property type="match status" value="1"/>
</dbReference>
<dbReference type="RefSeq" id="WP_026625530.1">
    <property type="nucleotide sequence ID" value="NZ_AP028867.1"/>
</dbReference>
<name>A0A4Y8KW11_9BACT</name>
<protein>
    <submittedName>
        <fullName evidence="3">Biotin--[acetyl-CoA-carboxylase] ligase</fullName>
        <ecNumber evidence="3">6.3.4.15</ecNumber>
    </submittedName>
</protein>
<dbReference type="GO" id="GO:0004077">
    <property type="term" value="F:biotin--[biotin carboxyl-carrier protein] ligase activity"/>
    <property type="evidence" value="ECO:0007669"/>
    <property type="project" value="UniProtKB-EC"/>
</dbReference>
<dbReference type="PANTHER" id="PTHR12835:SF5">
    <property type="entry name" value="BIOTIN--PROTEIN LIGASE"/>
    <property type="match status" value="1"/>
</dbReference>
<dbReference type="EMBL" id="SOML01000011">
    <property type="protein sequence ID" value="TFD94253.1"/>
    <property type="molecule type" value="Genomic_DNA"/>
</dbReference>
<evidence type="ECO:0000313" key="3">
    <source>
        <dbReference type="EMBL" id="TFD94253.1"/>
    </source>
</evidence>
<dbReference type="InterPro" id="IPR045864">
    <property type="entry name" value="aa-tRNA-synth_II/BPL/LPL"/>
</dbReference>
<dbReference type="InterPro" id="IPR004143">
    <property type="entry name" value="BPL_LPL_catalytic"/>
</dbReference>
<proteinExistence type="predicted"/>
<sequence length="246" mass="28236">MFESPIIYIEELDSTSSYLRNIGTDTLSDGTTVYTGFQTAGRGQRGNSWESEKGENLTFSTVLFPKNIKPEDQFLISQITSLAIRDVLSEYTDHITIKWPNDIYWKDKKITGMLIENDIMGYNITQSILGIGININQTKFKSNAPNPVSLKQITGINYDIAAILKKILQNLYDYYTGLNTPINREEIKTRYKKSLYRREGFYNFADKDGTFSACIADIEETGILVLKTKWGDIRKYGFKEIKYLFD</sequence>
<accession>A0A4Y8KW11</accession>
<dbReference type="GO" id="GO:0005737">
    <property type="term" value="C:cytoplasm"/>
    <property type="evidence" value="ECO:0007669"/>
    <property type="project" value="TreeGrafter"/>
</dbReference>
<dbReference type="Pfam" id="PF03099">
    <property type="entry name" value="BPL_LplA_LipB"/>
    <property type="match status" value="1"/>
</dbReference>